<evidence type="ECO:0000256" key="9">
    <source>
        <dbReference type="ARBA" id="ARBA00023136"/>
    </source>
</evidence>
<keyword evidence="7" id="KW-0653">Protein transport</keyword>
<dbReference type="Proteomes" id="UP001652625">
    <property type="component" value="Chromosome 08"/>
</dbReference>
<evidence type="ECO:0000256" key="10">
    <source>
        <dbReference type="SAM" id="Coils"/>
    </source>
</evidence>
<evidence type="ECO:0000259" key="13">
    <source>
        <dbReference type="PROSITE" id="PS50909"/>
    </source>
</evidence>
<dbReference type="SMART" id="SM00809">
    <property type="entry name" value="Alpha_adaptinC2"/>
    <property type="match status" value="1"/>
</dbReference>
<accession>A0ABM4CDA2</accession>
<name>A0ABM4CDA2_HYDVU</name>
<evidence type="ECO:0000256" key="3">
    <source>
        <dbReference type="ARBA" id="ARBA00008099"/>
    </source>
</evidence>
<dbReference type="SMART" id="SM00288">
    <property type="entry name" value="VHS"/>
    <property type="match status" value="1"/>
</dbReference>
<evidence type="ECO:0000259" key="11">
    <source>
        <dbReference type="PROSITE" id="PS50179"/>
    </source>
</evidence>
<dbReference type="InterPro" id="IPR002014">
    <property type="entry name" value="VHS_dom"/>
</dbReference>
<comment type="similarity">
    <text evidence="3">Belongs to the GGA protein family.</text>
</comment>
<protein>
    <submittedName>
        <fullName evidence="15">ADP-ribosylation factor-binding protein GGA1 isoform X2</fullName>
    </submittedName>
</protein>
<keyword evidence="6" id="KW-0832">Ubl conjugation</keyword>
<dbReference type="PROSITE" id="PS50909">
    <property type="entry name" value="GAT"/>
    <property type="match status" value="1"/>
</dbReference>
<dbReference type="Gene3D" id="1.20.58.160">
    <property type="match status" value="1"/>
</dbReference>
<gene>
    <name evidence="15" type="primary">LOC100215532</name>
</gene>
<dbReference type="PANTHER" id="PTHR45905">
    <property type="entry name" value="GOLGI-LOCALIZED, GAMMA-ADAPTIN EAR CONTAINING, ARF BINDING PROTEIN"/>
    <property type="match status" value="1"/>
</dbReference>
<dbReference type="Pfam" id="PF02883">
    <property type="entry name" value="Alpha_adaptinC2"/>
    <property type="match status" value="1"/>
</dbReference>
<dbReference type="Pfam" id="PF00790">
    <property type="entry name" value="VHS"/>
    <property type="match status" value="1"/>
</dbReference>
<evidence type="ECO:0000256" key="6">
    <source>
        <dbReference type="ARBA" id="ARBA00022843"/>
    </source>
</evidence>
<evidence type="ECO:0000313" key="14">
    <source>
        <dbReference type="Proteomes" id="UP001652625"/>
    </source>
</evidence>
<dbReference type="InterPro" id="IPR027422">
    <property type="entry name" value="GGA1-3"/>
</dbReference>
<dbReference type="PROSITE" id="PS50180">
    <property type="entry name" value="GAE"/>
    <property type="match status" value="1"/>
</dbReference>
<dbReference type="Gene3D" id="1.20.5.170">
    <property type="match status" value="1"/>
</dbReference>
<evidence type="ECO:0000256" key="5">
    <source>
        <dbReference type="ARBA" id="ARBA00022753"/>
    </source>
</evidence>
<dbReference type="InterPro" id="IPR004152">
    <property type="entry name" value="GAT_dom"/>
</dbReference>
<dbReference type="Pfam" id="PF03127">
    <property type="entry name" value="GAT"/>
    <property type="match status" value="1"/>
</dbReference>
<evidence type="ECO:0000259" key="12">
    <source>
        <dbReference type="PROSITE" id="PS50180"/>
    </source>
</evidence>
<comment type="subcellular location">
    <subcellularLocation>
        <location evidence="2">Early endosome membrane</location>
        <topology evidence="2">Peripheral membrane protein</topology>
    </subcellularLocation>
    <subcellularLocation>
        <location evidence="1">Golgi apparatus</location>
        <location evidence="1">trans-Golgi network membrane</location>
        <topology evidence="1">Peripheral membrane protein</topology>
    </subcellularLocation>
</comment>
<dbReference type="CDD" id="cd14234">
    <property type="entry name" value="GAT_GGA_meta"/>
    <property type="match status" value="1"/>
</dbReference>
<evidence type="ECO:0000256" key="1">
    <source>
        <dbReference type="ARBA" id="ARBA00004150"/>
    </source>
</evidence>
<dbReference type="RefSeq" id="XP_065659654.1">
    <property type="nucleotide sequence ID" value="XM_065803582.1"/>
</dbReference>
<keyword evidence="9" id="KW-0472">Membrane</keyword>
<dbReference type="Gene3D" id="1.25.40.90">
    <property type="match status" value="1"/>
</dbReference>
<keyword evidence="4" id="KW-0813">Transport</keyword>
<feature type="domain" description="GAT" evidence="13">
    <location>
        <begin position="168"/>
        <end position="295"/>
    </location>
</feature>
<keyword evidence="14" id="KW-1185">Reference proteome</keyword>
<feature type="coiled-coil region" evidence="10">
    <location>
        <begin position="191"/>
        <end position="218"/>
    </location>
</feature>
<evidence type="ECO:0000256" key="8">
    <source>
        <dbReference type="ARBA" id="ARBA00023034"/>
    </source>
</evidence>
<dbReference type="GeneID" id="100215532"/>
<dbReference type="Gene3D" id="2.60.40.1230">
    <property type="match status" value="1"/>
</dbReference>
<dbReference type="SUPFAM" id="SSF48464">
    <property type="entry name" value="ENTH/VHS domain"/>
    <property type="match status" value="1"/>
</dbReference>
<dbReference type="PANTHER" id="PTHR45905:SF1">
    <property type="entry name" value="GOLGI-LOCALIZED, GAMMA-ADAPTIN EAR CONTAINING, ARF BINDING PROTEIN"/>
    <property type="match status" value="1"/>
</dbReference>
<organism evidence="14 15">
    <name type="scientific">Hydra vulgaris</name>
    <name type="common">Hydra</name>
    <name type="synonym">Hydra attenuata</name>
    <dbReference type="NCBI Taxonomy" id="6087"/>
    <lineage>
        <taxon>Eukaryota</taxon>
        <taxon>Metazoa</taxon>
        <taxon>Cnidaria</taxon>
        <taxon>Hydrozoa</taxon>
        <taxon>Hydroidolina</taxon>
        <taxon>Anthoathecata</taxon>
        <taxon>Aplanulata</taxon>
        <taxon>Hydridae</taxon>
        <taxon>Hydra</taxon>
    </lineage>
</organism>
<dbReference type="InterPro" id="IPR038425">
    <property type="entry name" value="GAT_sf"/>
</dbReference>
<evidence type="ECO:0000256" key="7">
    <source>
        <dbReference type="ARBA" id="ARBA00022927"/>
    </source>
</evidence>
<keyword evidence="10" id="KW-0175">Coiled coil</keyword>
<proteinExistence type="inferred from homology"/>
<dbReference type="SUPFAM" id="SSF89009">
    <property type="entry name" value="GAT-like domain"/>
    <property type="match status" value="1"/>
</dbReference>
<dbReference type="InterPro" id="IPR041198">
    <property type="entry name" value="GGA_N-GAT"/>
</dbReference>
<feature type="domain" description="GAE" evidence="12">
    <location>
        <begin position="610"/>
        <end position="732"/>
    </location>
</feature>
<keyword evidence="8" id="KW-0333">Golgi apparatus</keyword>
<dbReference type="InterPro" id="IPR008153">
    <property type="entry name" value="GAE_dom"/>
</dbReference>
<keyword evidence="5" id="KW-0967">Endosome</keyword>
<dbReference type="PROSITE" id="PS50179">
    <property type="entry name" value="VHS"/>
    <property type="match status" value="1"/>
</dbReference>
<sequence length="734" mass="82821">MAGVPITLVELIDTATNVHNRESNDVYAGYISKQVNKEIDGPHTAAKLLVEKLQQRQEIVSLQTLNIIERCVKDCGTKFHQEIGKYKFINELIKLLSPKYDGDNTPQTVKDRIIELLFSWYVGLPHEKKIGEAYRMLKQQGIIKHDPIDSSKPSEFQPKYSEKTVFSDEGNSELLKTLLASKNPDDLQSANKLIKSLVKEEEARLERVSKRIHDLELVSNNVKLLDDMLSHYNLATPQPELDLIKELYESCLQMRPELFRLASNSVIDKDDSMAEILSASDELTRVIDAYKEKVLLQTVESRITKPYNIPTASPNDSLLDLGFDSKTIQPSSNISETSLLEEQFKMLGLDLMESTLNQNPIQASSHINLSSNILHNQPVTTQFNYGMQQVLSSNISHNQPVTTQSNYGMQQVLQQQMLNSYHQQSFQNSIRNQPPYYYPSSASTVSTHNMANVGFIRNAPVITTPIKDQEPTKELSKELKNKNTQDLFDFDVFSEFREPKVKSKLEEHNIDFLDKIDGANQSAIDHLLDFEVPQNLSLTTDKDISCETFSEKKSPFIFTPKQSYQTMLQSFDETQASLEITSNYTKTAIDTSSSSSQTSYLVPLETLKPTGHAPIVILDKDGLKTFLNIVSDTRESANPNVLVFILSTVSTSTHPTNNFSIQVAVPKVMRVKLQPATSTELPAFNPILPPPTITQIMLIANPTKEEVRLRFKIIYTIHGISSVENFSIDELAVR</sequence>
<evidence type="ECO:0000256" key="2">
    <source>
        <dbReference type="ARBA" id="ARBA00004220"/>
    </source>
</evidence>
<dbReference type="InterPro" id="IPR008152">
    <property type="entry name" value="Clathrin_a/b/g-adaptin_app_Ig"/>
</dbReference>
<feature type="domain" description="VHS" evidence="11">
    <location>
        <begin position="15"/>
        <end position="145"/>
    </location>
</feature>
<dbReference type="InterPro" id="IPR013041">
    <property type="entry name" value="Clathrin_app_Ig-like_sf"/>
</dbReference>
<evidence type="ECO:0000313" key="15">
    <source>
        <dbReference type="RefSeq" id="XP_065659654.1"/>
    </source>
</evidence>
<dbReference type="Pfam" id="PF18308">
    <property type="entry name" value="GGA_N-GAT"/>
    <property type="match status" value="1"/>
</dbReference>
<dbReference type="SUPFAM" id="SSF49348">
    <property type="entry name" value="Clathrin adaptor appendage domain"/>
    <property type="match status" value="1"/>
</dbReference>
<dbReference type="InterPro" id="IPR008942">
    <property type="entry name" value="ENTH_VHS"/>
</dbReference>
<reference evidence="15" key="1">
    <citation type="submission" date="2025-08" db="UniProtKB">
        <authorList>
            <consortium name="RefSeq"/>
        </authorList>
    </citation>
    <scope>IDENTIFICATION</scope>
</reference>
<evidence type="ECO:0000256" key="4">
    <source>
        <dbReference type="ARBA" id="ARBA00022448"/>
    </source>
</evidence>